<evidence type="ECO:0000313" key="2">
    <source>
        <dbReference type="EMBL" id="QED36677.1"/>
    </source>
</evidence>
<dbReference type="OrthoDB" id="878468at2"/>
<name>A0A5B8YIL5_9FLAO</name>
<dbReference type="EMBL" id="CP042476">
    <property type="protein sequence ID" value="QED36677.1"/>
    <property type="molecule type" value="Genomic_DNA"/>
</dbReference>
<feature type="chain" id="PRO_5022870503" evidence="1">
    <location>
        <begin position="19"/>
        <end position="263"/>
    </location>
</feature>
<gene>
    <name evidence="2" type="ORF">FK178_02640</name>
</gene>
<evidence type="ECO:0000313" key="3">
    <source>
        <dbReference type="Proteomes" id="UP000321954"/>
    </source>
</evidence>
<sequence>MKYLSLFFRLSLTLSIQAGNYECTMSGIQFFPQQKEISLNPMFIVEGYAYSQPQIEALGTREVYLETDDGEKIILELKGILRGQMMLTQAIFKPVQSLLPNRKYYLKLSAKPDEDILKNFNQRYNPLKKEDEMVYWETTGLQNAAPLDKNLKIVFAETNVQFYGCGPEANAIFNISEKANAQIWFKTEVMDLTTGKLTTYYIQEWKGKLYVGHNMCSGAFTYNKKGNYKVRFTPMNIDGRELNTTSWTTFASPYLNAEDPWGF</sequence>
<dbReference type="AlphaFoldDB" id="A0A5B8YIL5"/>
<dbReference type="Proteomes" id="UP000321954">
    <property type="component" value="Chromosome"/>
</dbReference>
<accession>A0A5B8YIL5</accession>
<dbReference type="KEGG" id="anp:FK178_02640"/>
<evidence type="ECO:0000256" key="1">
    <source>
        <dbReference type="SAM" id="SignalP"/>
    </source>
</evidence>
<feature type="signal peptide" evidence="1">
    <location>
        <begin position="1"/>
        <end position="18"/>
    </location>
</feature>
<proteinExistence type="predicted"/>
<dbReference type="RefSeq" id="WP_146830731.1">
    <property type="nucleotide sequence ID" value="NZ_CP042476.1"/>
</dbReference>
<reference evidence="2 3" key="1">
    <citation type="submission" date="2019-08" db="EMBL/GenBank/DDBJ databases">
        <title>Antarcticibacterium arcticum sp. nov., a bacterium isolated from marine sediment of the Canadian Beaufort Sea.</title>
        <authorList>
            <person name="Lee Y.M."/>
            <person name="Baek K."/>
            <person name="Lee D.-H."/>
            <person name="Shin S.C."/>
            <person name="Jin Y.K."/>
            <person name="Park Y."/>
        </authorList>
    </citation>
    <scope>NUCLEOTIDE SEQUENCE [LARGE SCALE GENOMIC DNA]</scope>
    <source>
        <strain evidence="2 3">PAMC 28998</strain>
    </source>
</reference>
<keyword evidence="1" id="KW-0732">Signal</keyword>
<organism evidence="2 3">
    <name type="scientific">Antarcticibacterium arcticum</name>
    <dbReference type="NCBI Taxonomy" id="2585771"/>
    <lineage>
        <taxon>Bacteria</taxon>
        <taxon>Pseudomonadati</taxon>
        <taxon>Bacteroidota</taxon>
        <taxon>Flavobacteriia</taxon>
        <taxon>Flavobacteriales</taxon>
        <taxon>Flavobacteriaceae</taxon>
        <taxon>Antarcticibacterium</taxon>
    </lineage>
</organism>
<keyword evidence="3" id="KW-1185">Reference proteome</keyword>
<protein>
    <submittedName>
        <fullName evidence="2">Uncharacterized protein</fullName>
    </submittedName>
</protein>